<dbReference type="InterPro" id="IPR042047">
    <property type="entry name" value="SleB_dom1"/>
</dbReference>
<comment type="caution">
    <text evidence="12">The sequence shown here is derived from an EMBL/GenBank/DDBJ whole genome shotgun (WGS) entry which is preliminary data.</text>
</comment>
<feature type="domain" description="Cell wall hydrolase SleB" evidence="11">
    <location>
        <begin position="118"/>
        <end position="216"/>
    </location>
</feature>
<organism evidence="12 13">
    <name type="scientific">Pseudalkalibacillus berkeleyi</name>
    <dbReference type="NCBI Taxonomy" id="1069813"/>
    <lineage>
        <taxon>Bacteria</taxon>
        <taxon>Bacillati</taxon>
        <taxon>Bacillota</taxon>
        <taxon>Bacilli</taxon>
        <taxon>Bacillales</taxon>
        <taxon>Fictibacillaceae</taxon>
        <taxon>Pseudalkalibacillus</taxon>
    </lineage>
</organism>
<name>A0ABS9GZY0_9BACL</name>
<evidence type="ECO:0000256" key="2">
    <source>
        <dbReference type="ARBA" id="ARBA00018364"/>
    </source>
</evidence>
<feature type="domain" description="Peptidoglycan binding-like" evidence="10">
    <location>
        <begin position="42"/>
        <end position="95"/>
    </location>
</feature>
<evidence type="ECO:0000313" key="13">
    <source>
        <dbReference type="Proteomes" id="UP001649381"/>
    </source>
</evidence>
<protein>
    <recommendedName>
        <fullName evidence="2 8">Spore cortex-lytic enzyme</fullName>
    </recommendedName>
</protein>
<keyword evidence="13" id="KW-1185">Reference proteome</keyword>
<dbReference type="NCBIfam" id="TIGR02869">
    <property type="entry name" value="spore_SleB"/>
    <property type="match status" value="1"/>
</dbReference>
<evidence type="ECO:0000256" key="1">
    <source>
        <dbReference type="ARBA" id="ARBA00007010"/>
    </source>
</evidence>
<accession>A0ABS9GZY0</accession>
<dbReference type="Pfam" id="PF01471">
    <property type="entry name" value="PG_binding_1"/>
    <property type="match status" value="1"/>
</dbReference>
<sequence>MISKVTKLLFAMMLTVGTVVSLPTEKANAHSKTVQIGDRYGQVWNLQHRLQQLGLYQSKIDGIFGPKTKSAVKRFQSNIGIKVDGIAGHQTMTKLVNATLSKNEIQMMAQMVHGEARGEPFKGKVAVASVILNRVDSSKFPNSVDKVLFDSRAFTAVADGQYNMEPNDDAYRAVYHAIKGWDPSKGATFYFNPNTATSDWIWSREQITQIGKHIFAK</sequence>
<dbReference type="Gene3D" id="1.10.101.10">
    <property type="entry name" value="PGBD-like superfamily/PGBD"/>
    <property type="match status" value="1"/>
</dbReference>
<dbReference type="InterPro" id="IPR002477">
    <property type="entry name" value="Peptidoglycan-bd-like"/>
</dbReference>
<keyword evidence="6" id="KW-0749">Sporulation</keyword>
<evidence type="ECO:0000259" key="10">
    <source>
        <dbReference type="Pfam" id="PF01471"/>
    </source>
</evidence>
<dbReference type="EMBL" id="JAKIJS010000001">
    <property type="protein sequence ID" value="MCF6137321.1"/>
    <property type="molecule type" value="Genomic_DNA"/>
</dbReference>
<dbReference type="Gene3D" id="6.20.240.60">
    <property type="match status" value="1"/>
</dbReference>
<feature type="chain" id="PRO_5045719595" description="Spore cortex-lytic enzyme" evidence="9">
    <location>
        <begin position="22"/>
        <end position="217"/>
    </location>
</feature>
<comment type="similarity">
    <text evidence="1">Belongs to the SleB family.</text>
</comment>
<evidence type="ECO:0000256" key="9">
    <source>
        <dbReference type="SAM" id="SignalP"/>
    </source>
</evidence>
<evidence type="ECO:0000256" key="5">
    <source>
        <dbReference type="ARBA" id="ARBA00022801"/>
    </source>
</evidence>
<dbReference type="InterPro" id="IPR014224">
    <property type="entry name" value="Spore_cortex_SleB"/>
</dbReference>
<keyword evidence="4 9" id="KW-0732">Signal</keyword>
<dbReference type="Gene3D" id="1.10.10.2520">
    <property type="entry name" value="Cell wall hydrolase SleB, domain 1"/>
    <property type="match status" value="1"/>
</dbReference>
<dbReference type="RefSeq" id="WP_236332817.1">
    <property type="nucleotide sequence ID" value="NZ_JAKIJS010000001.1"/>
</dbReference>
<evidence type="ECO:0000256" key="6">
    <source>
        <dbReference type="ARBA" id="ARBA00022969"/>
    </source>
</evidence>
<dbReference type="Pfam" id="PF07486">
    <property type="entry name" value="Hydrolase_2"/>
    <property type="match status" value="1"/>
</dbReference>
<keyword evidence="5" id="KW-0378">Hydrolase</keyword>
<dbReference type="SUPFAM" id="SSF47090">
    <property type="entry name" value="PGBD-like"/>
    <property type="match status" value="1"/>
</dbReference>
<dbReference type="InterPro" id="IPR036366">
    <property type="entry name" value="PGBDSf"/>
</dbReference>
<dbReference type="InterPro" id="IPR011105">
    <property type="entry name" value="Cell_wall_hydrolase_SleB"/>
</dbReference>
<keyword evidence="7" id="KW-0961">Cell wall biogenesis/degradation</keyword>
<evidence type="ECO:0000256" key="3">
    <source>
        <dbReference type="ARBA" id="ARBA00022544"/>
    </source>
</evidence>
<keyword evidence="3" id="KW-0309">Germination</keyword>
<feature type="signal peptide" evidence="9">
    <location>
        <begin position="1"/>
        <end position="21"/>
    </location>
</feature>
<dbReference type="InterPro" id="IPR036365">
    <property type="entry name" value="PGBD-like_sf"/>
</dbReference>
<evidence type="ECO:0000259" key="11">
    <source>
        <dbReference type="Pfam" id="PF07486"/>
    </source>
</evidence>
<evidence type="ECO:0000313" key="12">
    <source>
        <dbReference type="EMBL" id="MCF6137321.1"/>
    </source>
</evidence>
<gene>
    <name evidence="12" type="primary">sleB</name>
    <name evidence="12" type="ORF">L2716_06215</name>
</gene>
<evidence type="ECO:0000256" key="4">
    <source>
        <dbReference type="ARBA" id="ARBA00022729"/>
    </source>
</evidence>
<reference evidence="12 13" key="1">
    <citation type="submission" date="2022-01" db="EMBL/GenBank/DDBJ databases">
        <title>Alkalihalobacillus sp. EGI L200015, a novel bacterium isolated from a salt lake sediment.</title>
        <authorList>
            <person name="Gao L."/>
            <person name="Fang B.-Z."/>
            <person name="Li W.-J."/>
        </authorList>
    </citation>
    <scope>NUCLEOTIDE SEQUENCE [LARGE SCALE GENOMIC DNA]</scope>
    <source>
        <strain evidence="12 13">KCTC 12718</strain>
    </source>
</reference>
<evidence type="ECO:0000256" key="7">
    <source>
        <dbReference type="ARBA" id="ARBA00023316"/>
    </source>
</evidence>
<dbReference type="Proteomes" id="UP001649381">
    <property type="component" value="Unassembled WGS sequence"/>
</dbReference>
<proteinExistence type="inferred from homology"/>
<evidence type="ECO:0000256" key="8">
    <source>
        <dbReference type="NCBIfam" id="TIGR02869"/>
    </source>
</evidence>